<dbReference type="PANTHER" id="PTHR43080:SF29">
    <property type="entry name" value="OS02G0818000 PROTEIN"/>
    <property type="match status" value="1"/>
</dbReference>
<dbReference type="RefSeq" id="WP_272174904.1">
    <property type="nucleotide sequence ID" value="NZ_JAQOSK010000003.1"/>
</dbReference>
<feature type="compositionally biased region" description="Acidic residues" evidence="3">
    <location>
        <begin position="221"/>
        <end position="238"/>
    </location>
</feature>
<protein>
    <submittedName>
        <fullName evidence="6">CBS domain-containing protein</fullName>
    </submittedName>
</protein>
<dbReference type="Gene3D" id="3.10.580.10">
    <property type="entry name" value="CBS-domain"/>
    <property type="match status" value="1"/>
</dbReference>
<evidence type="ECO:0000313" key="6">
    <source>
        <dbReference type="EMBL" id="MDC2954770.1"/>
    </source>
</evidence>
<gene>
    <name evidence="6" type="ORF">PO587_09875</name>
</gene>
<dbReference type="Pfam" id="PF04972">
    <property type="entry name" value="BON"/>
    <property type="match status" value="1"/>
</dbReference>
<dbReference type="PROSITE" id="PS51371">
    <property type="entry name" value="CBS"/>
    <property type="match status" value="2"/>
</dbReference>
<sequence length="250" mass="27341">MYGTPHTVSDVMTRTVVALAAEAPFKDIVRAIRQWQVSALPVLDENRHVLGVVSEADLLPKEEFRDRTPDRYTRMHRGGDLAKAGARTAGELMTAPALTVRADATLAQAARTMAQYGIRRLPVVDETGELRGIVSRSDLLQVFLREDADIEEEVRREVIAPLFPAPLEPIRVQVRDGVVRITGRVADTAFVPVALRLARAVEGVVDVDCRLVGPPRRVDLDADLPDAPEAEAETEADGDPTGPDEVRMSP</sequence>
<dbReference type="Proteomes" id="UP001221328">
    <property type="component" value="Unassembled WGS sequence"/>
</dbReference>
<evidence type="ECO:0000313" key="7">
    <source>
        <dbReference type="Proteomes" id="UP001221328"/>
    </source>
</evidence>
<evidence type="ECO:0000256" key="2">
    <source>
        <dbReference type="PROSITE-ProRule" id="PRU00703"/>
    </source>
</evidence>
<dbReference type="Gene3D" id="3.30.1340.30">
    <property type="match status" value="1"/>
</dbReference>
<evidence type="ECO:0000259" key="5">
    <source>
        <dbReference type="PROSITE" id="PS51371"/>
    </source>
</evidence>
<organism evidence="6 7">
    <name type="scientific">Streptomyces gilvifuscus</name>
    <dbReference type="NCBI Taxonomy" id="1550617"/>
    <lineage>
        <taxon>Bacteria</taxon>
        <taxon>Bacillati</taxon>
        <taxon>Actinomycetota</taxon>
        <taxon>Actinomycetes</taxon>
        <taxon>Kitasatosporales</taxon>
        <taxon>Streptomycetaceae</taxon>
        <taxon>Streptomyces</taxon>
    </lineage>
</organism>
<feature type="domain" description="CBS" evidence="5">
    <location>
        <begin position="12"/>
        <end position="71"/>
    </location>
</feature>
<feature type="domain" description="BON" evidence="4">
    <location>
        <begin position="146"/>
        <end position="215"/>
    </location>
</feature>
<dbReference type="SUPFAM" id="SSF54631">
    <property type="entry name" value="CBS-domain pair"/>
    <property type="match status" value="1"/>
</dbReference>
<dbReference type="EMBL" id="JAQOSK010000003">
    <property type="protein sequence ID" value="MDC2954770.1"/>
    <property type="molecule type" value="Genomic_DNA"/>
</dbReference>
<name>A0ABT5FQL1_9ACTN</name>
<feature type="domain" description="CBS" evidence="5">
    <location>
        <begin position="93"/>
        <end position="150"/>
    </location>
</feature>
<dbReference type="CDD" id="cd04586">
    <property type="entry name" value="CBS_pair_BON_assoc"/>
    <property type="match status" value="1"/>
</dbReference>
<comment type="caution">
    <text evidence="6">The sequence shown here is derived from an EMBL/GenBank/DDBJ whole genome shotgun (WGS) entry which is preliminary data.</text>
</comment>
<dbReference type="InterPro" id="IPR051257">
    <property type="entry name" value="Diverse_CBS-Domain"/>
</dbReference>
<dbReference type="PIRSF" id="PIRSF036990">
    <property type="entry name" value="UCP036990_CBS_BON"/>
    <property type="match status" value="1"/>
</dbReference>
<dbReference type="Pfam" id="PF00571">
    <property type="entry name" value="CBS"/>
    <property type="match status" value="2"/>
</dbReference>
<proteinExistence type="predicted"/>
<dbReference type="PANTHER" id="PTHR43080">
    <property type="entry name" value="CBS DOMAIN-CONTAINING PROTEIN CBSX3, MITOCHONDRIAL"/>
    <property type="match status" value="1"/>
</dbReference>
<evidence type="ECO:0000256" key="3">
    <source>
        <dbReference type="SAM" id="MobiDB-lite"/>
    </source>
</evidence>
<dbReference type="InterPro" id="IPR000644">
    <property type="entry name" value="CBS_dom"/>
</dbReference>
<dbReference type="InterPro" id="IPR017080">
    <property type="entry name" value="UCP036990_CBS_BON"/>
</dbReference>
<reference evidence="6 7" key="1">
    <citation type="journal article" date="2015" name="Int. J. Syst. Evol. Microbiol.">
        <title>Streptomyces gilvifuscus sp. nov., an actinomycete that produces antibacterial compounds isolated from soil.</title>
        <authorList>
            <person name="Nguyen T.M."/>
            <person name="Kim J."/>
        </authorList>
    </citation>
    <scope>NUCLEOTIDE SEQUENCE [LARGE SCALE GENOMIC DNA]</scope>
    <source>
        <strain evidence="6 7">T113</strain>
    </source>
</reference>
<feature type="region of interest" description="Disordered" evidence="3">
    <location>
        <begin position="217"/>
        <end position="250"/>
    </location>
</feature>
<keyword evidence="7" id="KW-1185">Reference proteome</keyword>
<keyword evidence="1 2" id="KW-0129">CBS domain</keyword>
<dbReference type="InterPro" id="IPR007055">
    <property type="entry name" value="BON_dom"/>
</dbReference>
<evidence type="ECO:0000259" key="4">
    <source>
        <dbReference type="PROSITE" id="PS50914"/>
    </source>
</evidence>
<dbReference type="PROSITE" id="PS50914">
    <property type="entry name" value="BON"/>
    <property type="match status" value="1"/>
</dbReference>
<accession>A0ABT5FQL1</accession>
<dbReference type="SMART" id="SM00116">
    <property type="entry name" value="CBS"/>
    <property type="match status" value="2"/>
</dbReference>
<dbReference type="InterPro" id="IPR046342">
    <property type="entry name" value="CBS_dom_sf"/>
</dbReference>
<evidence type="ECO:0000256" key="1">
    <source>
        <dbReference type="ARBA" id="ARBA00023122"/>
    </source>
</evidence>